<dbReference type="Gene3D" id="3.40.50.620">
    <property type="entry name" value="HUPs"/>
    <property type="match status" value="1"/>
</dbReference>
<feature type="transmembrane region" description="Helical" evidence="1">
    <location>
        <begin position="9"/>
        <end position="27"/>
    </location>
</feature>
<feature type="transmembrane region" description="Helical" evidence="1">
    <location>
        <begin position="315"/>
        <end position="339"/>
    </location>
</feature>
<keyword evidence="1" id="KW-0472">Membrane</keyword>
<dbReference type="InterPro" id="IPR003848">
    <property type="entry name" value="DUF218"/>
</dbReference>
<gene>
    <name evidence="3" type="ORF">SAMN04488558_10317</name>
</gene>
<accession>A0A1H9BK54</accession>
<dbReference type="EMBL" id="FOEN01000003">
    <property type="protein sequence ID" value="SEP89117.1"/>
    <property type="molecule type" value="Genomic_DNA"/>
</dbReference>
<dbReference type="PANTHER" id="PTHR30336:SF4">
    <property type="entry name" value="ENVELOPE BIOGENESIS FACTOR ELYC"/>
    <property type="match status" value="1"/>
</dbReference>
<dbReference type="AlphaFoldDB" id="A0A1H9BK54"/>
<dbReference type="InterPro" id="IPR014729">
    <property type="entry name" value="Rossmann-like_a/b/a_fold"/>
</dbReference>
<evidence type="ECO:0000259" key="2">
    <source>
        <dbReference type="Pfam" id="PF02698"/>
    </source>
</evidence>
<dbReference type="PANTHER" id="PTHR30336">
    <property type="entry name" value="INNER MEMBRANE PROTEIN, PROBABLE PERMEASE"/>
    <property type="match status" value="1"/>
</dbReference>
<dbReference type="GO" id="GO:0000270">
    <property type="term" value="P:peptidoglycan metabolic process"/>
    <property type="evidence" value="ECO:0007669"/>
    <property type="project" value="TreeGrafter"/>
</dbReference>
<evidence type="ECO:0000313" key="3">
    <source>
        <dbReference type="EMBL" id="SEP89117.1"/>
    </source>
</evidence>
<feature type="transmembrane region" description="Helical" evidence="1">
    <location>
        <begin position="63"/>
        <end position="89"/>
    </location>
</feature>
<dbReference type="GO" id="GO:0043164">
    <property type="term" value="P:Gram-negative-bacterium-type cell wall biogenesis"/>
    <property type="evidence" value="ECO:0007669"/>
    <property type="project" value="TreeGrafter"/>
</dbReference>
<evidence type="ECO:0000256" key="1">
    <source>
        <dbReference type="SAM" id="Phobius"/>
    </source>
</evidence>
<organism evidence="3 4">
    <name type="scientific">Ignavigranum ruoffiae</name>
    <dbReference type="NCBI Taxonomy" id="89093"/>
    <lineage>
        <taxon>Bacteria</taxon>
        <taxon>Bacillati</taxon>
        <taxon>Bacillota</taxon>
        <taxon>Bacilli</taxon>
        <taxon>Lactobacillales</taxon>
        <taxon>Aerococcaceae</taxon>
        <taxon>Ignavigranum</taxon>
    </lineage>
</organism>
<keyword evidence="1" id="KW-1133">Transmembrane helix</keyword>
<dbReference type="CDD" id="cd06259">
    <property type="entry name" value="YdcF-like"/>
    <property type="match status" value="1"/>
</dbReference>
<feature type="transmembrane region" description="Helical" evidence="1">
    <location>
        <begin position="101"/>
        <end position="122"/>
    </location>
</feature>
<name>A0A1H9BK54_9LACT</name>
<keyword evidence="1" id="KW-0812">Transmembrane</keyword>
<proteinExistence type="predicted"/>
<sequence>MKEMGDKMILYGVGFVFVGLLILSLIFPKHPLPPTVCGLYALTSFMLGLLKYSNLKFIFMVRYFFYLIAGFTMGFIPLILILLALLIFLKWEHQQAAWWLKVFDIIVIVAFLVISAVTYWAVFNLNRESFNLFISSYSLITMYFLSSFLSFVLINQIIHYWHYHRDYGTLIILGLKLEKQNEVPELLLRRLDKAIQIYRQQVDRKTIQPQIIVSGGVVGHIDQSEAFMMKDYLLSRGIPAEQIVMEDDALNTNQNLTLSQDLIEEYRLQEPILIVTSRFHLLRTSFLARRLAMRVYLVGSLSTLQLWPYQIVREYLAYFILTKGWHFFYLVFLIIYSLIYN</sequence>
<dbReference type="STRING" id="89093.SAMN04488558_10317"/>
<dbReference type="Proteomes" id="UP000198833">
    <property type="component" value="Unassembled WGS sequence"/>
</dbReference>
<dbReference type="InterPro" id="IPR051599">
    <property type="entry name" value="Cell_Envelope_Assoc"/>
</dbReference>
<reference evidence="3 4" key="1">
    <citation type="submission" date="2016-10" db="EMBL/GenBank/DDBJ databases">
        <authorList>
            <person name="de Groot N.N."/>
        </authorList>
    </citation>
    <scope>NUCLEOTIDE SEQUENCE [LARGE SCALE GENOMIC DNA]</scope>
    <source>
        <strain evidence="3 4">DSM 15695</strain>
    </source>
</reference>
<evidence type="ECO:0000313" key="4">
    <source>
        <dbReference type="Proteomes" id="UP000198833"/>
    </source>
</evidence>
<protein>
    <submittedName>
        <fullName evidence="3">DUF218 domain-containing protein</fullName>
    </submittedName>
</protein>
<feature type="transmembrane region" description="Helical" evidence="1">
    <location>
        <begin position="134"/>
        <end position="154"/>
    </location>
</feature>
<dbReference type="GO" id="GO:0005886">
    <property type="term" value="C:plasma membrane"/>
    <property type="evidence" value="ECO:0007669"/>
    <property type="project" value="TreeGrafter"/>
</dbReference>
<dbReference type="Pfam" id="PF02698">
    <property type="entry name" value="DUF218"/>
    <property type="match status" value="1"/>
</dbReference>
<keyword evidence="4" id="KW-1185">Reference proteome</keyword>
<feature type="domain" description="DUF218" evidence="2">
    <location>
        <begin position="170"/>
        <end position="317"/>
    </location>
</feature>